<dbReference type="Proteomes" id="UP000249402">
    <property type="component" value="Unassembled WGS sequence"/>
</dbReference>
<dbReference type="PROSITE" id="PS00557">
    <property type="entry name" value="FMN_HYDROXY_ACID_DH_1"/>
    <property type="match status" value="1"/>
</dbReference>
<dbReference type="InterPro" id="IPR037396">
    <property type="entry name" value="FMN_HAD"/>
</dbReference>
<feature type="domain" description="FMN hydroxy acid dehydrogenase" evidence="8">
    <location>
        <begin position="19"/>
        <end position="399"/>
    </location>
</feature>
<keyword evidence="4" id="KW-0560">Oxidoreductase</keyword>
<evidence type="ECO:0000256" key="2">
    <source>
        <dbReference type="ARBA" id="ARBA00022630"/>
    </source>
</evidence>
<sequence>MPDPHTYQSEVYAHGLHDQKPAITFQPTEWESLARTRLSANSYSYVHGSAGTHETDHKNRAAFQRWSIIPSRLIPSDFPSLSTTLFGEEYASPIAIAPVGVQTIFHPEGEKAVARAAAGLGVPYTLSTATATSIEDVAGANGADGKRWFQLYWPSNEHNDITVSLLRRAKAAGYTVLVVTLDTYILGWRPSDMDNGYNPFLRADTVGVEAGFSDPVFREWFAKTHGGRQVEEDMGTAAGEWTRMIFPGKSHGWEDLGFLKQHWEGPIVLKGIQSVRDARLAVEYGVQGIVVSNHGGRQLDGGVGSLTVLPEIVDAVGGEVEVLFDSGVRCGADVVKALALGAKMVLVGRPYVYGLAIGGEEGVRHVLRSLMGEVQLTLHLAGVKSVDKRDLNHECLRWDVV</sequence>
<dbReference type="CDD" id="cd03332">
    <property type="entry name" value="LMO_FMN"/>
    <property type="match status" value="1"/>
</dbReference>
<feature type="binding site" evidence="7">
    <location>
        <begin position="98"/>
        <end position="100"/>
    </location>
    <ligand>
        <name>FMN</name>
        <dbReference type="ChEBI" id="CHEBI:58210"/>
    </ligand>
</feature>
<evidence type="ECO:0000256" key="4">
    <source>
        <dbReference type="ARBA" id="ARBA00023002"/>
    </source>
</evidence>
<feature type="binding site" evidence="7">
    <location>
        <begin position="348"/>
        <end position="349"/>
    </location>
    <ligand>
        <name>FMN</name>
        <dbReference type="ChEBI" id="CHEBI:58210"/>
    </ligand>
</feature>
<dbReference type="OrthoDB" id="25826at2759"/>
<name>A0A395HEW7_9EURO</name>
<organism evidence="9 10">
    <name type="scientific">Aspergillus ibericus CBS 121593</name>
    <dbReference type="NCBI Taxonomy" id="1448316"/>
    <lineage>
        <taxon>Eukaryota</taxon>
        <taxon>Fungi</taxon>
        <taxon>Dikarya</taxon>
        <taxon>Ascomycota</taxon>
        <taxon>Pezizomycotina</taxon>
        <taxon>Eurotiomycetes</taxon>
        <taxon>Eurotiomycetidae</taxon>
        <taxon>Eurotiales</taxon>
        <taxon>Aspergillaceae</taxon>
        <taxon>Aspergillus</taxon>
        <taxon>Aspergillus subgen. Circumdati</taxon>
    </lineage>
</organism>
<dbReference type="PANTHER" id="PTHR10578:SF143">
    <property type="entry name" value="FMN-DEPENDENT ALPHA-HYDROXY ACID DEHYDROGENASE PB1A11.03"/>
    <property type="match status" value="1"/>
</dbReference>
<evidence type="ECO:0000256" key="3">
    <source>
        <dbReference type="ARBA" id="ARBA00022643"/>
    </source>
</evidence>
<proteinExistence type="inferred from homology"/>
<evidence type="ECO:0000256" key="6">
    <source>
        <dbReference type="PIRSR" id="PIRSR000138-1"/>
    </source>
</evidence>
<reference evidence="9 10" key="1">
    <citation type="submission" date="2018-02" db="EMBL/GenBank/DDBJ databases">
        <title>The genomes of Aspergillus section Nigri reveals drivers in fungal speciation.</title>
        <authorList>
            <consortium name="DOE Joint Genome Institute"/>
            <person name="Vesth T.C."/>
            <person name="Nybo J."/>
            <person name="Theobald S."/>
            <person name="Brandl J."/>
            <person name="Frisvad J.C."/>
            <person name="Nielsen K.F."/>
            <person name="Lyhne E.K."/>
            <person name="Kogle M.E."/>
            <person name="Kuo A."/>
            <person name="Riley R."/>
            <person name="Clum A."/>
            <person name="Nolan M."/>
            <person name="Lipzen A."/>
            <person name="Salamov A."/>
            <person name="Henrissat B."/>
            <person name="Wiebenga A."/>
            <person name="De vries R.P."/>
            <person name="Grigoriev I.V."/>
            <person name="Mortensen U.H."/>
            <person name="Andersen M.R."/>
            <person name="Baker S.E."/>
        </authorList>
    </citation>
    <scope>NUCLEOTIDE SEQUENCE [LARGE SCALE GENOMIC DNA]</scope>
    <source>
        <strain evidence="9 10">CBS 121593</strain>
    </source>
</reference>
<feature type="binding site" evidence="7">
    <location>
        <position position="270"/>
    </location>
    <ligand>
        <name>FMN</name>
        <dbReference type="ChEBI" id="CHEBI:58210"/>
    </ligand>
</feature>
<feature type="binding site" evidence="7">
    <location>
        <position position="294"/>
    </location>
    <ligand>
        <name>glyoxylate</name>
        <dbReference type="ChEBI" id="CHEBI:36655"/>
    </ligand>
</feature>
<dbReference type="Gene3D" id="3.20.20.70">
    <property type="entry name" value="Aldolase class I"/>
    <property type="match status" value="1"/>
</dbReference>
<feature type="binding site" evidence="7">
    <location>
        <position position="189"/>
    </location>
    <ligand>
        <name>glyoxylate</name>
        <dbReference type="ChEBI" id="CHEBI:36655"/>
    </ligand>
</feature>
<dbReference type="VEuPathDB" id="FungiDB:BO80DRAFT_420493"/>
<dbReference type="RefSeq" id="XP_025580523.1">
    <property type="nucleotide sequence ID" value="XM_025718379.1"/>
</dbReference>
<keyword evidence="2 7" id="KW-0285">Flavoprotein</keyword>
<dbReference type="Pfam" id="PF01070">
    <property type="entry name" value="FMN_dh"/>
    <property type="match status" value="1"/>
</dbReference>
<dbReference type="GO" id="GO:0010181">
    <property type="term" value="F:FMN binding"/>
    <property type="evidence" value="ECO:0007669"/>
    <property type="project" value="InterPro"/>
</dbReference>
<evidence type="ECO:0000256" key="5">
    <source>
        <dbReference type="ARBA" id="ARBA00024042"/>
    </source>
</evidence>
<evidence type="ECO:0000313" key="10">
    <source>
        <dbReference type="Proteomes" id="UP000249402"/>
    </source>
</evidence>
<protein>
    <submittedName>
        <fullName evidence="9">FMN-dependent alpha-hydroxy acid dehydrogenase</fullName>
    </submittedName>
</protein>
<dbReference type="GO" id="GO:0016491">
    <property type="term" value="F:oxidoreductase activity"/>
    <property type="evidence" value="ECO:0007669"/>
    <property type="project" value="UniProtKB-KW"/>
</dbReference>
<feature type="binding site" evidence="7">
    <location>
        <position position="180"/>
    </location>
    <ligand>
        <name>FMN</name>
        <dbReference type="ChEBI" id="CHEBI:58210"/>
    </ligand>
</feature>
<dbReference type="PIRSF" id="PIRSF000138">
    <property type="entry name" value="Al-hdrx_acd_dh"/>
    <property type="match status" value="1"/>
</dbReference>
<keyword evidence="10" id="KW-1185">Reference proteome</keyword>
<feature type="binding site" evidence="7">
    <location>
        <begin position="325"/>
        <end position="329"/>
    </location>
    <ligand>
        <name>FMN</name>
        <dbReference type="ChEBI" id="CHEBI:58210"/>
    </ligand>
</feature>
<dbReference type="InterPro" id="IPR012133">
    <property type="entry name" value="Alpha-hydoxy_acid_DH_FMN"/>
</dbReference>
<feature type="binding site" evidence="7">
    <location>
        <position position="297"/>
    </location>
    <ligand>
        <name>glyoxylate</name>
        <dbReference type="ChEBI" id="CHEBI:36655"/>
    </ligand>
</feature>
<dbReference type="FunFam" id="3.20.20.70:FF:000132">
    <property type="entry name" value="FMN dependent dehydrogenase"/>
    <property type="match status" value="1"/>
</dbReference>
<dbReference type="InterPro" id="IPR008259">
    <property type="entry name" value="FMN_hydac_DH_AS"/>
</dbReference>
<evidence type="ECO:0000256" key="7">
    <source>
        <dbReference type="PIRSR" id="PIRSR000138-2"/>
    </source>
</evidence>
<dbReference type="PANTHER" id="PTHR10578">
    <property type="entry name" value="S -2-HYDROXY-ACID OXIDASE-RELATED"/>
    <property type="match status" value="1"/>
</dbReference>
<comment type="similarity">
    <text evidence="5">Belongs to the FMN-dependent alpha-hydroxy acid dehydrogenase family.</text>
</comment>
<dbReference type="STRING" id="1448316.A0A395HEW7"/>
<feature type="binding site" evidence="7">
    <location>
        <position position="152"/>
    </location>
    <ligand>
        <name>glyoxylate</name>
        <dbReference type="ChEBI" id="CHEBI:36655"/>
    </ligand>
</feature>
<dbReference type="InterPro" id="IPR013785">
    <property type="entry name" value="Aldolase_TIM"/>
</dbReference>
<feature type="binding site" evidence="7">
    <location>
        <position position="150"/>
    </location>
    <ligand>
        <name>FMN</name>
        <dbReference type="ChEBI" id="CHEBI:58210"/>
    </ligand>
</feature>
<feature type="binding site" evidence="7">
    <location>
        <position position="292"/>
    </location>
    <ligand>
        <name>FMN</name>
        <dbReference type="ChEBI" id="CHEBI:58210"/>
    </ligand>
</feature>
<evidence type="ECO:0000256" key="1">
    <source>
        <dbReference type="ARBA" id="ARBA00001917"/>
    </source>
</evidence>
<comment type="cofactor">
    <cofactor evidence="1">
        <name>FMN</name>
        <dbReference type="ChEBI" id="CHEBI:58210"/>
    </cofactor>
</comment>
<dbReference type="SUPFAM" id="SSF51395">
    <property type="entry name" value="FMN-linked oxidoreductases"/>
    <property type="match status" value="1"/>
</dbReference>
<gene>
    <name evidence="9" type="ORF">BO80DRAFT_420493</name>
</gene>
<dbReference type="InterPro" id="IPR037350">
    <property type="entry name" value="LMO_FMN"/>
</dbReference>
<keyword evidence="3 7" id="KW-0288">FMN</keyword>
<dbReference type="EMBL" id="KZ824419">
    <property type="protein sequence ID" value="RAL06196.1"/>
    <property type="molecule type" value="Genomic_DNA"/>
</dbReference>
<feature type="active site" description="Proton acceptor" evidence="6">
    <location>
        <position position="294"/>
    </location>
</feature>
<accession>A0A395HEW7</accession>
<evidence type="ECO:0000259" key="8">
    <source>
        <dbReference type="PROSITE" id="PS51349"/>
    </source>
</evidence>
<feature type="binding site" evidence="7">
    <location>
        <position position="45"/>
    </location>
    <ligand>
        <name>glyoxylate</name>
        <dbReference type="ChEBI" id="CHEBI:36655"/>
    </ligand>
</feature>
<dbReference type="GeneID" id="37223244"/>
<dbReference type="PROSITE" id="PS51349">
    <property type="entry name" value="FMN_HYDROXY_ACID_DH_2"/>
    <property type="match status" value="1"/>
</dbReference>
<dbReference type="AlphaFoldDB" id="A0A395HEW7"/>
<dbReference type="InterPro" id="IPR000262">
    <property type="entry name" value="FMN-dep_DH"/>
</dbReference>
<evidence type="ECO:0000313" key="9">
    <source>
        <dbReference type="EMBL" id="RAL06196.1"/>
    </source>
</evidence>
<feature type="binding site" evidence="7">
    <location>
        <position position="127"/>
    </location>
    <ligand>
        <name>FMN</name>
        <dbReference type="ChEBI" id="CHEBI:58210"/>
    </ligand>
</feature>